<evidence type="ECO:0000313" key="2">
    <source>
        <dbReference type="Proteomes" id="UP001163603"/>
    </source>
</evidence>
<dbReference type="Proteomes" id="UP001163603">
    <property type="component" value="Chromosome 11"/>
</dbReference>
<keyword evidence="2" id="KW-1185">Reference proteome</keyword>
<organism evidence="1 2">
    <name type="scientific">Pistacia integerrima</name>
    <dbReference type="NCBI Taxonomy" id="434235"/>
    <lineage>
        <taxon>Eukaryota</taxon>
        <taxon>Viridiplantae</taxon>
        <taxon>Streptophyta</taxon>
        <taxon>Embryophyta</taxon>
        <taxon>Tracheophyta</taxon>
        <taxon>Spermatophyta</taxon>
        <taxon>Magnoliopsida</taxon>
        <taxon>eudicotyledons</taxon>
        <taxon>Gunneridae</taxon>
        <taxon>Pentapetalae</taxon>
        <taxon>rosids</taxon>
        <taxon>malvids</taxon>
        <taxon>Sapindales</taxon>
        <taxon>Anacardiaceae</taxon>
        <taxon>Pistacia</taxon>
    </lineage>
</organism>
<accession>A0ACC0XM63</accession>
<sequence length="290" mass="30345">MADYSRAISLSQPHSSSDDSSDHSPSRPPTSLSASASSSKTKTKTIRNTTTKITLIDHHHQIIQSPSDTTARKPRGRPPGSKNKPKPPIVITKDSDSAMKPVILEISAGADIIDHIINFARRSHAGISIMSASGSVSSVALRQPISHAPSLSLHGPFNLLSLSGSYLKSPSSGGASSSSSSCCFSVTLAGAQGQVFGGIVAGKVTAASQVVVVAATFSNPSFHSLPISEETEHNDHHQQHHQESKPNDQPCSSAGKSMPVYGVAVASPTPLNSQMSPDVLHWGPPSRPPY</sequence>
<gene>
    <name evidence="1" type="ORF">Pint_30851</name>
</gene>
<proteinExistence type="predicted"/>
<evidence type="ECO:0000313" key="1">
    <source>
        <dbReference type="EMBL" id="KAJ0020380.1"/>
    </source>
</evidence>
<comment type="caution">
    <text evidence="1">The sequence shown here is derived from an EMBL/GenBank/DDBJ whole genome shotgun (WGS) entry which is preliminary data.</text>
</comment>
<name>A0ACC0XM63_9ROSI</name>
<protein>
    <submittedName>
        <fullName evidence="1">Uncharacterized protein</fullName>
    </submittedName>
</protein>
<dbReference type="EMBL" id="CM047746">
    <property type="protein sequence ID" value="KAJ0020380.1"/>
    <property type="molecule type" value="Genomic_DNA"/>
</dbReference>
<reference evidence="2" key="1">
    <citation type="journal article" date="2023" name="G3 (Bethesda)">
        <title>Genome assembly and association tests identify interacting loci associated with vigor, precocity, and sex in interspecific pistachio rootstocks.</title>
        <authorList>
            <person name="Palmer W."/>
            <person name="Jacygrad E."/>
            <person name="Sagayaradj S."/>
            <person name="Cavanaugh K."/>
            <person name="Han R."/>
            <person name="Bertier L."/>
            <person name="Beede B."/>
            <person name="Kafkas S."/>
            <person name="Golino D."/>
            <person name="Preece J."/>
            <person name="Michelmore R."/>
        </authorList>
    </citation>
    <scope>NUCLEOTIDE SEQUENCE [LARGE SCALE GENOMIC DNA]</scope>
</reference>